<evidence type="ECO:0000313" key="2">
    <source>
        <dbReference type="Proteomes" id="UP000789901"/>
    </source>
</evidence>
<comment type="caution">
    <text evidence="1">The sequence shown here is derived from an EMBL/GenBank/DDBJ whole genome shotgun (WGS) entry which is preliminary data.</text>
</comment>
<dbReference type="EMBL" id="CAJVQB010001539">
    <property type="protein sequence ID" value="CAG8540021.1"/>
    <property type="molecule type" value="Genomic_DNA"/>
</dbReference>
<reference evidence="1 2" key="1">
    <citation type="submission" date="2021-06" db="EMBL/GenBank/DDBJ databases">
        <authorList>
            <person name="Kallberg Y."/>
            <person name="Tangrot J."/>
            <person name="Rosling A."/>
        </authorList>
    </citation>
    <scope>NUCLEOTIDE SEQUENCE [LARGE SCALE GENOMIC DNA]</scope>
    <source>
        <strain evidence="1 2">120-4 pot B 10/14</strain>
    </source>
</reference>
<organism evidence="1 2">
    <name type="scientific">Gigaspora margarita</name>
    <dbReference type="NCBI Taxonomy" id="4874"/>
    <lineage>
        <taxon>Eukaryota</taxon>
        <taxon>Fungi</taxon>
        <taxon>Fungi incertae sedis</taxon>
        <taxon>Mucoromycota</taxon>
        <taxon>Glomeromycotina</taxon>
        <taxon>Glomeromycetes</taxon>
        <taxon>Diversisporales</taxon>
        <taxon>Gigasporaceae</taxon>
        <taxon>Gigaspora</taxon>
    </lineage>
</organism>
<feature type="non-terminal residue" evidence="1">
    <location>
        <position position="1"/>
    </location>
</feature>
<keyword evidence="2" id="KW-1185">Reference proteome</keyword>
<dbReference type="SUPFAM" id="SSF50630">
    <property type="entry name" value="Acid proteases"/>
    <property type="match status" value="1"/>
</dbReference>
<gene>
    <name evidence="1" type="ORF">GMARGA_LOCUS4035</name>
</gene>
<protein>
    <submittedName>
        <fullName evidence="1">17049_t:CDS:1</fullName>
    </submittedName>
</protein>
<dbReference type="Gene3D" id="2.40.70.10">
    <property type="entry name" value="Acid Proteases"/>
    <property type="match status" value="1"/>
</dbReference>
<dbReference type="InterPro" id="IPR021109">
    <property type="entry name" value="Peptidase_aspartic_dom_sf"/>
</dbReference>
<evidence type="ECO:0000313" key="1">
    <source>
        <dbReference type="EMBL" id="CAG8540021.1"/>
    </source>
</evidence>
<name>A0ABM8W6Q8_GIGMA</name>
<accession>A0ABM8W6Q8</accession>
<proteinExistence type="predicted"/>
<sequence length="237" mass="26245">ILFGTPPQAISIIVNSTANLLLAVSELFMSPFWNSQWIILMELCLQTYGYDTITINNQIFEQLQFGLPKDINGTKNVVIPDYIAGQIDIAYYPLIPFSETNQQIQISVTKIYVGGLPLNIAGTVSLNREIPNIQFNDDTVSLILSLLPGGKYSNGTGTVNCPIYTSFDLSFEFKDQDNQKWRLPSYAIADNSVGTKICKSTITGGAIDTNSWVFGSAFITAMLILQQNTMDMKLTFI</sequence>
<dbReference type="Proteomes" id="UP000789901">
    <property type="component" value="Unassembled WGS sequence"/>
</dbReference>